<evidence type="ECO:0000259" key="4">
    <source>
        <dbReference type="Pfam" id="PF13632"/>
    </source>
</evidence>
<evidence type="ECO:0000256" key="1">
    <source>
        <dbReference type="ARBA" id="ARBA00006739"/>
    </source>
</evidence>
<keyword evidence="2" id="KW-0328">Glycosyltransferase</keyword>
<dbReference type="InterPro" id="IPR001173">
    <property type="entry name" value="Glyco_trans_2-like"/>
</dbReference>
<dbReference type="PANTHER" id="PTHR43179">
    <property type="entry name" value="RHAMNOSYLTRANSFERASE WBBL"/>
    <property type="match status" value="1"/>
</dbReference>
<dbReference type="AlphaFoldDB" id="A0A382G5U0"/>
<organism evidence="5">
    <name type="scientific">marine metagenome</name>
    <dbReference type="NCBI Taxonomy" id="408172"/>
    <lineage>
        <taxon>unclassified sequences</taxon>
        <taxon>metagenomes</taxon>
        <taxon>ecological metagenomes</taxon>
    </lineage>
</organism>
<evidence type="ECO:0000313" key="5">
    <source>
        <dbReference type="EMBL" id="SVB70004.1"/>
    </source>
</evidence>
<evidence type="ECO:0000256" key="2">
    <source>
        <dbReference type="ARBA" id="ARBA00022676"/>
    </source>
</evidence>
<dbReference type="Pfam" id="PF13632">
    <property type="entry name" value="Glyco_trans_2_3"/>
    <property type="match status" value="1"/>
</dbReference>
<dbReference type="EMBL" id="UINC01053464">
    <property type="protein sequence ID" value="SVB70004.1"/>
    <property type="molecule type" value="Genomic_DNA"/>
</dbReference>
<reference evidence="5" key="1">
    <citation type="submission" date="2018-05" db="EMBL/GenBank/DDBJ databases">
        <authorList>
            <person name="Lanie J.A."/>
            <person name="Ng W.-L."/>
            <person name="Kazmierczak K.M."/>
            <person name="Andrzejewski T.M."/>
            <person name="Davidsen T.M."/>
            <person name="Wayne K.J."/>
            <person name="Tettelin H."/>
            <person name="Glass J.I."/>
            <person name="Rusch D."/>
            <person name="Podicherti R."/>
            <person name="Tsui H.-C.T."/>
            <person name="Winkler M.E."/>
        </authorList>
    </citation>
    <scope>NUCLEOTIDE SEQUENCE</scope>
</reference>
<comment type="similarity">
    <text evidence="1">Belongs to the glycosyltransferase 2 family.</text>
</comment>
<proteinExistence type="inferred from homology"/>
<evidence type="ECO:0000256" key="3">
    <source>
        <dbReference type="ARBA" id="ARBA00022679"/>
    </source>
</evidence>
<sequence length="210" mass="24618">MDSDMVIQPDWLQLIVAEFVAEEVIGVIGDTTLPKGEDPNILDHYFYSAERGARQFEENSAIGWRWFLFNNTAVKRSAIKKTGLFDEIFTSYGGEDTDMAIRLWRNFPDALRFSSKINAEHHHKRTLNQFCKQMEIYGQTNLPLLLDRYPEYNKELAGDWVSTWRGRFLFNILFSKLLRLINIILPNIKIIRYLIVYSVICGARKANYRR</sequence>
<dbReference type="SUPFAM" id="SSF53448">
    <property type="entry name" value="Nucleotide-diphospho-sugar transferases"/>
    <property type="match status" value="1"/>
</dbReference>
<protein>
    <recommendedName>
        <fullName evidence="4">Glycosyltransferase 2-like domain-containing protein</fullName>
    </recommendedName>
</protein>
<name>A0A382G5U0_9ZZZZ</name>
<keyword evidence="3" id="KW-0808">Transferase</keyword>
<accession>A0A382G5U0</accession>
<dbReference type="GO" id="GO:0016757">
    <property type="term" value="F:glycosyltransferase activity"/>
    <property type="evidence" value="ECO:0007669"/>
    <property type="project" value="UniProtKB-KW"/>
</dbReference>
<dbReference type="Gene3D" id="3.90.550.10">
    <property type="entry name" value="Spore Coat Polysaccharide Biosynthesis Protein SpsA, Chain A"/>
    <property type="match status" value="1"/>
</dbReference>
<dbReference type="InterPro" id="IPR029044">
    <property type="entry name" value="Nucleotide-diphossugar_trans"/>
</dbReference>
<gene>
    <name evidence="5" type="ORF">METZ01_LOCUS222858</name>
</gene>
<feature type="domain" description="Glycosyltransferase 2-like" evidence="4">
    <location>
        <begin position="1"/>
        <end position="197"/>
    </location>
</feature>
<dbReference type="PANTHER" id="PTHR43179:SF12">
    <property type="entry name" value="GALACTOFURANOSYLTRANSFERASE GLFT2"/>
    <property type="match status" value="1"/>
</dbReference>